<dbReference type="EMBL" id="QXFT01009573">
    <property type="protein sequence ID" value="KAE9262507.1"/>
    <property type="molecule type" value="Genomic_DNA"/>
</dbReference>
<reference evidence="4 6" key="1">
    <citation type="submission" date="2018-08" db="EMBL/GenBank/DDBJ databases">
        <title>Genomic investigation of the strawberry pathogen Phytophthora fragariae indicates pathogenicity is determined by transcriptional variation in three key races.</title>
        <authorList>
            <person name="Adams T.M."/>
            <person name="Armitage A.D."/>
            <person name="Sobczyk M.K."/>
            <person name="Bates H.J."/>
            <person name="Dunwell J.M."/>
            <person name="Nellist C.F."/>
            <person name="Harrison R.J."/>
        </authorList>
    </citation>
    <scope>NUCLEOTIDE SEQUENCE [LARGE SCALE GENOMIC DNA]</scope>
    <source>
        <strain evidence="2 5">SCRP249</strain>
        <strain evidence="3 7">SCRP324</strain>
        <strain evidence="4 6">SCRP333</strain>
    </source>
</reference>
<keyword evidence="1" id="KW-0812">Transmembrane</keyword>
<evidence type="ECO:0000313" key="7">
    <source>
        <dbReference type="Proteomes" id="UP000435112"/>
    </source>
</evidence>
<keyword evidence="1" id="KW-1133">Transmembrane helix</keyword>
<gene>
    <name evidence="2" type="ORF">PR001_g32460</name>
    <name evidence="3" type="ORF">PR002_g32056</name>
    <name evidence="4" type="ORF">PR003_g33514</name>
</gene>
<comment type="caution">
    <text evidence="4">The sequence shown here is derived from an EMBL/GenBank/DDBJ whole genome shotgun (WGS) entry which is preliminary data.</text>
</comment>
<dbReference type="AlphaFoldDB" id="A0A6A4AVU6"/>
<name>A0A6A4AVU6_9STRA</name>
<evidence type="ECO:0000313" key="5">
    <source>
        <dbReference type="Proteomes" id="UP000429607"/>
    </source>
</evidence>
<organism evidence="4 6">
    <name type="scientific">Phytophthora rubi</name>
    <dbReference type="NCBI Taxonomy" id="129364"/>
    <lineage>
        <taxon>Eukaryota</taxon>
        <taxon>Sar</taxon>
        <taxon>Stramenopiles</taxon>
        <taxon>Oomycota</taxon>
        <taxon>Peronosporomycetes</taxon>
        <taxon>Peronosporales</taxon>
        <taxon>Peronosporaceae</taxon>
        <taxon>Phytophthora</taxon>
    </lineage>
</organism>
<evidence type="ECO:0000313" key="2">
    <source>
        <dbReference type="EMBL" id="KAE8954514.1"/>
    </source>
</evidence>
<evidence type="ECO:0000313" key="4">
    <source>
        <dbReference type="EMBL" id="KAE9262507.1"/>
    </source>
</evidence>
<keyword evidence="1" id="KW-0472">Membrane</keyword>
<dbReference type="Proteomes" id="UP000434957">
    <property type="component" value="Unassembled WGS sequence"/>
</dbReference>
<accession>A0A6A4AVU6</accession>
<dbReference type="OrthoDB" id="10546916at2759"/>
<proteinExistence type="predicted"/>
<evidence type="ECO:0000256" key="1">
    <source>
        <dbReference type="SAM" id="Phobius"/>
    </source>
</evidence>
<dbReference type="EMBL" id="QXFU01009694">
    <property type="protein sequence ID" value="KAE8954543.1"/>
    <property type="molecule type" value="Genomic_DNA"/>
</dbReference>
<protein>
    <submittedName>
        <fullName evidence="4">Uncharacterized protein</fullName>
    </submittedName>
</protein>
<feature type="transmembrane region" description="Helical" evidence="1">
    <location>
        <begin position="25"/>
        <end position="45"/>
    </location>
</feature>
<dbReference type="Proteomes" id="UP000429607">
    <property type="component" value="Unassembled WGS sequence"/>
</dbReference>
<evidence type="ECO:0000313" key="3">
    <source>
        <dbReference type="EMBL" id="KAE8954543.1"/>
    </source>
</evidence>
<evidence type="ECO:0000313" key="6">
    <source>
        <dbReference type="Proteomes" id="UP000434957"/>
    </source>
</evidence>
<dbReference type="EMBL" id="QXFV01009817">
    <property type="protein sequence ID" value="KAE8954514.1"/>
    <property type="molecule type" value="Genomic_DNA"/>
</dbReference>
<keyword evidence="6" id="KW-1185">Reference proteome</keyword>
<dbReference type="Proteomes" id="UP000435112">
    <property type="component" value="Unassembled WGS sequence"/>
</dbReference>
<sequence>MFYMPNRAYYPQPHGYDESLLKAKVSNVAVLGVFQLVLLVVNGFILQRRLGIPILHLISFGLDHMVQTNLFLSIFYTFQN</sequence>